<feature type="chain" id="PRO_5023821295" evidence="2">
    <location>
        <begin position="26"/>
        <end position="236"/>
    </location>
</feature>
<evidence type="ECO:0000313" key="4">
    <source>
        <dbReference type="Proteomes" id="UP000324897"/>
    </source>
</evidence>
<comment type="caution">
    <text evidence="3">The sequence shown here is derived from an EMBL/GenBank/DDBJ whole genome shotgun (WGS) entry which is preliminary data.</text>
</comment>
<sequence length="236" mass="26140">MIQIPAEWLAFFTTMLLSPTHFSWAKNFLTSQAWDIFITRQGPKNGLSFQIPNSCPEKSAPSCFLQDLEAPEEDTYDYNINDSEPPSTPKPNKGKAQVTSKTMPLPKQVLHCQGPMVETEVRRSARIKEQNQGFKKGSCSHKNCLACSNEPPVLHPNLIKNLGTAFAKMKTDMISDEILHKKKKSKATIGSKSTKGNAAANTKKKNDEGPSNLGKKADDPSKDKFNEDTTSGKKKK</sequence>
<dbReference type="EMBL" id="RWGY01000007">
    <property type="protein sequence ID" value="TVU38191.1"/>
    <property type="molecule type" value="Genomic_DNA"/>
</dbReference>
<dbReference type="OrthoDB" id="696409at2759"/>
<feature type="region of interest" description="Disordered" evidence="1">
    <location>
        <begin position="180"/>
        <end position="236"/>
    </location>
</feature>
<feature type="compositionally biased region" description="Low complexity" evidence="1">
    <location>
        <begin position="187"/>
        <end position="201"/>
    </location>
</feature>
<evidence type="ECO:0000256" key="1">
    <source>
        <dbReference type="SAM" id="MobiDB-lite"/>
    </source>
</evidence>
<dbReference type="PANTHER" id="PTHR33075">
    <property type="entry name" value="OS02G0499800 PROTEIN"/>
    <property type="match status" value="1"/>
</dbReference>
<evidence type="ECO:0000256" key="2">
    <source>
        <dbReference type="SAM" id="SignalP"/>
    </source>
</evidence>
<keyword evidence="2" id="KW-0732">Signal</keyword>
<feature type="region of interest" description="Disordered" evidence="1">
    <location>
        <begin position="76"/>
        <end position="101"/>
    </location>
</feature>
<dbReference type="Gramene" id="TVU38191">
    <property type="protein sequence ID" value="TVU38191"/>
    <property type="gene ID" value="EJB05_11547"/>
</dbReference>
<dbReference type="AlphaFoldDB" id="A0A5J9VRJ5"/>
<dbReference type="Proteomes" id="UP000324897">
    <property type="component" value="Chromosome 4"/>
</dbReference>
<feature type="compositionally biased region" description="Basic and acidic residues" evidence="1">
    <location>
        <begin position="215"/>
        <end position="236"/>
    </location>
</feature>
<gene>
    <name evidence="3" type="ORF">EJB05_11547</name>
</gene>
<reference evidence="3 4" key="1">
    <citation type="journal article" date="2019" name="Sci. Rep.">
        <title>A high-quality genome of Eragrostis curvula grass provides insights into Poaceae evolution and supports new strategies to enhance forage quality.</title>
        <authorList>
            <person name="Carballo J."/>
            <person name="Santos B.A.C.M."/>
            <person name="Zappacosta D."/>
            <person name="Garbus I."/>
            <person name="Selva J.P."/>
            <person name="Gallo C.A."/>
            <person name="Diaz A."/>
            <person name="Albertini E."/>
            <person name="Caccamo M."/>
            <person name="Echenique V."/>
        </authorList>
    </citation>
    <scope>NUCLEOTIDE SEQUENCE [LARGE SCALE GENOMIC DNA]</scope>
    <source>
        <strain evidence="4">cv. Victoria</strain>
        <tissue evidence="3">Leaf</tissue>
    </source>
</reference>
<evidence type="ECO:0000313" key="3">
    <source>
        <dbReference type="EMBL" id="TVU38191.1"/>
    </source>
</evidence>
<name>A0A5J9VRJ5_9POAL</name>
<keyword evidence="4" id="KW-1185">Reference proteome</keyword>
<feature type="non-terminal residue" evidence="3">
    <location>
        <position position="1"/>
    </location>
</feature>
<feature type="signal peptide" evidence="2">
    <location>
        <begin position="1"/>
        <end position="25"/>
    </location>
</feature>
<accession>A0A5J9VRJ5</accession>
<proteinExistence type="predicted"/>
<protein>
    <submittedName>
        <fullName evidence="3">Uncharacterized protein</fullName>
    </submittedName>
</protein>
<organism evidence="3 4">
    <name type="scientific">Eragrostis curvula</name>
    <name type="common">weeping love grass</name>
    <dbReference type="NCBI Taxonomy" id="38414"/>
    <lineage>
        <taxon>Eukaryota</taxon>
        <taxon>Viridiplantae</taxon>
        <taxon>Streptophyta</taxon>
        <taxon>Embryophyta</taxon>
        <taxon>Tracheophyta</taxon>
        <taxon>Spermatophyta</taxon>
        <taxon>Magnoliopsida</taxon>
        <taxon>Liliopsida</taxon>
        <taxon>Poales</taxon>
        <taxon>Poaceae</taxon>
        <taxon>PACMAD clade</taxon>
        <taxon>Chloridoideae</taxon>
        <taxon>Eragrostideae</taxon>
        <taxon>Eragrostidinae</taxon>
        <taxon>Eragrostis</taxon>
    </lineage>
</organism>
<dbReference type="PANTHER" id="PTHR33075:SF9">
    <property type="entry name" value="DUF4283 DOMAIN-CONTAINING PROTEIN"/>
    <property type="match status" value="1"/>
</dbReference>